<feature type="non-terminal residue" evidence="1">
    <location>
        <position position="229"/>
    </location>
</feature>
<evidence type="ECO:0000313" key="1">
    <source>
        <dbReference type="EMBL" id="PNH03746.1"/>
    </source>
</evidence>
<organism evidence="1 2">
    <name type="scientific">Tetrabaena socialis</name>
    <dbReference type="NCBI Taxonomy" id="47790"/>
    <lineage>
        <taxon>Eukaryota</taxon>
        <taxon>Viridiplantae</taxon>
        <taxon>Chlorophyta</taxon>
        <taxon>core chlorophytes</taxon>
        <taxon>Chlorophyceae</taxon>
        <taxon>CS clade</taxon>
        <taxon>Chlamydomonadales</taxon>
        <taxon>Tetrabaenaceae</taxon>
        <taxon>Tetrabaena</taxon>
    </lineage>
</organism>
<gene>
    <name evidence="1" type="ORF">TSOC_010171</name>
</gene>
<proteinExistence type="predicted"/>
<protein>
    <submittedName>
        <fullName evidence="1">Uncharacterized protein</fullName>
    </submittedName>
</protein>
<sequence>KKLRLPFLNTELLKLRLTAAWPTGDAAAGLGLLGRSLLGVSFSLCPERLHATSLVRKAPEYSLQLRPRLGPPQALYDRLGFPGSAYVKASSTLHLTDAPSPRDVRLRLDVHRLDAVVRLYGVDRVKPCRLARNLASEARRLTLADAESEAEQRRVRTAVKVVRVLEAEKPAPDAIDRASAKAREWAHALLVNSCIATAHLKEEATHAAEKLRAALSGPGKQGGKQAASS</sequence>
<evidence type="ECO:0000313" key="2">
    <source>
        <dbReference type="Proteomes" id="UP000236333"/>
    </source>
</evidence>
<dbReference type="AlphaFoldDB" id="A0A2J7ZTY8"/>
<dbReference type="OrthoDB" id="528183at2759"/>
<reference evidence="1 2" key="1">
    <citation type="journal article" date="2017" name="Mol. Biol. Evol.">
        <title>The 4-celled Tetrabaena socialis nuclear genome reveals the essential components for genetic control of cell number at the origin of multicellularity in the volvocine lineage.</title>
        <authorList>
            <person name="Featherston J."/>
            <person name="Arakaki Y."/>
            <person name="Hanschen E.R."/>
            <person name="Ferris P.J."/>
            <person name="Michod R.E."/>
            <person name="Olson B.J.S.C."/>
            <person name="Nozaki H."/>
            <person name="Durand P.M."/>
        </authorList>
    </citation>
    <scope>NUCLEOTIDE SEQUENCE [LARGE SCALE GENOMIC DNA]</scope>
    <source>
        <strain evidence="1 2">NIES-571</strain>
    </source>
</reference>
<dbReference type="Proteomes" id="UP000236333">
    <property type="component" value="Unassembled WGS sequence"/>
</dbReference>
<keyword evidence="2" id="KW-1185">Reference proteome</keyword>
<dbReference type="EMBL" id="PGGS01000469">
    <property type="protein sequence ID" value="PNH03746.1"/>
    <property type="molecule type" value="Genomic_DNA"/>
</dbReference>
<accession>A0A2J7ZTY8</accession>
<name>A0A2J7ZTY8_9CHLO</name>
<feature type="non-terminal residue" evidence="1">
    <location>
        <position position="1"/>
    </location>
</feature>
<comment type="caution">
    <text evidence="1">The sequence shown here is derived from an EMBL/GenBank/DDBJ whole genome shotgun (WGS) entry which is preliminary data.</text>
</comment>